<feature type="non-terminal residue" evidence="1">
    <location>
        <position position="1"/>
    </location>
</feature>
<dbReference type="EMBL" id="GL945428">
    <property type="protein sequence ID" value="EGO30799.1"/>
    <property type="molecule type" value="Genomic_DNA"/>
</dbReference>
<name>F8NF85_SERL9</name>
<protein>
    <submittedName>
        <fullName evidence="1">Uncharacterized protein</fullName>
    </submittedName>
</protein>
<organism>
    <name type="scientific">Serpula lacrymans var. lacrymans (strain S7.9)</name>
    <name type="common">Dry rot fungus</name>
    <dbReference type="NCBI Taxonomy" id="578457"/>
    <lineage>
        <taxon>Eukaryota</taxon>
        <taxon>Fungi</taxon>
        <taxon>Dikarya</taxon>
        <taxon>Basidiomycota</taxon>
        <taxon>Agaricomycotina</taxon>
        <taxon>Agaricomycetes</taxon>
        <taxon>Agaricomycetidae</taxon>
        <taxon>Boletales</taxon>
        <taxon>Coniophorineae</taxon>
        <taxon>Serpulaceae</taxon>
        <taxon>Serpula</taxon>
    </lineage>
</organism>
<gene>
    <name evidence="1" type="ORF">SERLADRAFT_455086</name>
</gene>
<dbReference type="GeneID" id="18817123"/>
<dbReference type="RefSeq" id="XP_007312683.1">
    <property type="nucleotide sequence ID" value="XM_007312621.1"/>
</dbReference>
<dbReference type="Proteomes" id="UP000008064">
    <property type="component" value="Unassembled WGS sequence"/>
</dbReference>
<evidence type="ECO:0000313" key="1">
    <source>
        <dbReference type="EMBL" id="EGO30799.1"/>
    </source>
</evidence>
<proteinExistence type="predicted"/>
<dbReference type="KEGG" id="sla:SERLADRAFT_455086"/>
<reference evidence="1" key="1">
    <citation type="submission" date="2011-04" db="EMBL/GenBank/DDBJ databases">
        <title>Evolution of plant cell wall degrading machinery underlies the functional diversity of forest fungi.</title>
        <authorList>
            <consortium name="US DOE Joint Genome Institute (JGI-PGF)"/>
            <person name="Eastwood D.C."/>
            <person name="Floudas D."/>
            <person name="Binder M."/>
            <person name="Majcherczyk A."/>
            <person name="Schneider P."/>
            <person name="Aerts A."/>
            <person name="Asiegbu F.O."/>
            <person name="Baker S.E."/>
            <person name="Barry K."/>
            <person name="Bendiksby M."/>
            <person name="Blumentritt M."/>
            <person name="Coutinho P.M."/>
            <person name="Cullen D."/>
            <person name="Cullen D."/>
            <person name="Gathman A."/>
            <person name="Goodell B."/>
            <person name="Henrissat B."/>
            <person name="Ihrmark K."/>
            <person name="Kauserud H."/>
            <person name="Kohler A."/>
            <person name="LaButti K."/>
            <person name="Lapidus A."/>
            <person name="Lavin J.L."/>
            <person name="Lee Y.-H."/>
            <person name="Lindquist E."/>
            <person name="Lilly W."/>
            <person name="Lucas S."/>
            <person name="Morin E."/>
            <person name="Murat C."/>
            <person name="Oguiza J.A."/>
            <person name="Park J."/>
            <person name="Pisabarro A.G."/>
            <person name="Riley R."/>
            <person name="Rosling A."/>
            <person name="Salamov A."/>
            <person name="Schmidt O."/>
            <person name="Schmutz J."/>
            <person name="Skrede I."/>
            <person name="Stenlid J."/>
            <person name="Wiebenga A."/>
            <person name="Xie X."/>
            <person name="Kues U."/>
            <person name="Hibbett D.S."/>
            <person name="Hoffmeister D."/>
            <person name="Hogberg N."/>
            <person name="Martin F."/>
            <person name="Grigoriev I.V."/>
            <person name="Watkinson S.C."/>
        </authorList>
    </citation>
    <scope>NUCLEOTIDE SEQUENCE</scope>
    <source>
        <strain evidence="1">S7.9</strain>
    </source>
</reference>
<dbReference type="AlphaFoldDB" id="F8NF85"/>
<sequence length="131" mass="15132">AAIAHFYCETDIFINPNAVFKEVHRIRRRSSYSAHGYSPCLCPSFPCLVSKIPRSLYGSGISAECRYQQRVRIKRQSNHISIRGRWKRRRSRLVNRLPLAFRDDFDSISAGAALHIHSYIFLISLQYSISS</sequence>
<accession>F8NF85</accession>
<dbReference type="HOGENOM" id="CLU_1932654_0_0_1"/>